<protein>
    <submittedName>
        <fullName evidence="3">Uncharacterized protein</fullName>
    </submittedName>
</protein>
<feature type="compositionally biased region" description="Basic and acidic residues" evidence="1">
    <location>
        <begin position="195"/>
        <end position="212"/>
    </location>
</feature>
<evidence type="ECO:0000256" key="1">
    <source>
        <dbReference type="SAM" id="MobiDB-lite"/>
    </source>
</evidence>
<dbReference type="AlphaFoldDB" id="A0A1G2DFT2"/>
<keyword evidence="2" id="KW-0812">Transmembrane</keyword>
<evidence type="ECO:0000313" key="3">
    <source>
        <dbReference type="EMBL" id="OGZ12302.1"/>
    </source>
</evidence>
<feature type="transmembrane region" description="Helical" evidence="2">
    <location>
        <begin position="87"/>
        <end position="107"/>
    </location>
</feature>
<accession>A0A1G2DFT2</accession>
<keyword evidence="2" id="KW-0472">Membrane</keyword>
<feature type="transmembrane region" description="Helical" evidence="2">
    <location>
        <begin position="57"/>
        <end position="80"/>
    </location>
</feature>
<name>A0A1G2DFT2_9BACT</name>
<dbReference type="STRING" id="1798665.A2942_00915"/>
<sequence length="212" mass="22745">MLFTTTVFVLAIVAFGLDAAFGKELFRKLYKLTHPKEANPPADPPSFIAGRSVAGRIPAALVLTATFAFMMNIATVHSLLGLMAKSAVMFVVLMIGFTAAVYVNRWWNPAEKAKKVIDTLDGLESGVIDPAKKAKDMMHSAGERVKEMAASVMGDGREVAPKPAGPAADGEASSAGTVAEDETPVPEESATPAVHENKEPTFDERLRNFNRR</sequence>
<comment type="caution">
    <text evidence="3">The sequence shown here is derived from an EMBL/GenBank/DDBJ whole genome shotgun (WGS) entry which is preliminary data.</text>
</comment>
<feature type="region of interest" description="Disordered" evidence="1">
    <location>
        <begin position="156"/>
        <end position="212"/>
    </location>
</feature>
<dbReference type="EMBL" id="MHLP01000024">
    <property type="protein sequence ID" value="OGZ12302.1"/>
    <property type="molecule type" value="Genomic_DNA"/>
</dbReference>
<evidence type="ECO:0000313" key="4">
    <source>
        <dbReference type="Proteomes" id="UP000178534"/>
    </source>
</evidence>
<organism evidence="3 4">
    <name type="scientific">Candidatus Lloydbacteria bacterium RIFCSPLOWO2_01_FULL_50_20</name>
    <dbReference type="NCBI Taxonomy" id="1798665"/>
    <lineage>
        <taxon>Bacteria</taxon>
        <taxon>Candidatus Lloydiibacteriota</taxon>
    </lineage>
</organism>
<reference evidence="3 4" key="1">
    <citation type="journal article" date="2016" name="Nat. Commun.">
        <title>Thousands of microbial genomes shed light on interconnected biogeochemical processes in an aquifer system.</title>
        <authorList>
            <person name="Anantharaman K."/>
            <person name="Brown C.T."/>
            <person name="Hug L.A."/>
            <person name="Sharon I."/>
            <person name="Castelle C.J."/>
            <person name="Probst A.J."/>
            <person name="Thomas B.C."/>
            <person name="Singh A."/>
            <person name="Wilkins M.J."/>
            <person name="Karaoz U."/>
            <person name="Brodie E.L."/>
            <person name="Williams K.H."/>
            <person name="Hubbard S.S."/>
            <person name="Banfield J.F."/>
        </authorList>
    </citation>
    <scope>NUCLEOTIDE SEQUENCE [LARGE SCALE GENOMIC DNA]</scope>
</reference>
<keyword evidence="2" id="KW-1133">Transmembrane helix</keyword>
<dbReference type="Proteomes" id="UP000178534">
    <property type="component" value="Unassembled WGS sequence"/>
</dbReference>
<evidence type="ECO:0000256" key="2">
    <source>
        <dbReference type="SAM" id="Phobius"/>
    </source>
</evidence>
<proteinExistence type="predicted"/>
<gene>
    <name evidence="3" type="ORF">A2942_00915</name>
</gene>